<protein>
    <submittedName>
        <fullName evidence="3">Uncharacterized protein</fullName>
    </submittedName>
</protein>
<dbReference type="AlphaFoldDB" id="A0A059DEV6"/>
<keyword evidence="1" id="KW-0812">Transmembrane</keyword>
<evidence type="ECO:0000256" key="1">
    <source>
        <dbReference type="SAM" id="Phobius"/>
    </source>
</evidence>
<feature type="chain" id="PRO_5001576180" evidence="2">
    <location>
        <begin position="21"/>
        <end position="68"/>
    </location>
</feature>
<keyword evidence="1" id="KW-1133">Transmembrane helix</keyword>
<feature type="signal peptide" evidence="2">
    <location>
        <begin position="1"/>
        <end position="20"/>
    </location>
</feature>
<name>A0A059DEV6_EUCGR</name>
<dbReference type="Gramene" id="KCW89112">
    <property type="protein sequence ID" value="KCW89112"/>
    <property type="gene ID" value="EUGRSUZ_A01434"/>
</dbReference>
<accession>A0A059DEV6</accession>
<organism evidence="3">
    <name type="scientific">Eucalyptus grandis</name>
    <name type="common">Flooded gum</name>
    <dbReference type="NCBI Taxonomy" id="71139"/>
    <lineage>
        <taxon>Eukaryota</taxon>
        <taxon>Viridiplantae</taxon>
        <taxon>Streptophyta</taxon>
        <taxon>Embryophyta</taxon>
        <taxon>Tracheophyta</taxon>
        <taxon>Spermatophyta</taxon>
        <taxon>Magnoliopsida</taxon>
        <taxon>eudicotyledons</taxon>
        <taxon>Gunneridae</taxon>
        <taxon>Pentapetalae</taxon>
        <taxon>rosids</taxon>
        <taxon>malvids</taxon>
        <taxon>Myrtales</taxon>
        <taxon>Myrtaceae</taxon>
        <taxon>Myrtoideae</taxon>
        <taxon>Eucalypteae</taxon>
        <taxon>Eucalyptus</taxon>
    </lineage>
</organism>
<proteinExistence type="predicted"/>
<evidence type="ECO:0000313" key="3">
    <source>
        <dbReference type="EMBL" id="KCW89112.1"/>
    </source>
</evidence>
<dbReference type="EMBL" id="KK198753">
    <property type="protein sequence ID" value="KCW89112.1"/>
    <property type="molecule type" value="Genomic_DNA"/>
</dbReference>
<gene>
    <name evidence="3" type="ORF">EUGRSUZ_A01434</name>
</gene>
<reference evidence="3" key="1">
    <citation type="submission" date="2013-07" db="EMBL/GenBank/DDBJ databases">
        <title>The genome of Eucalyptus grandis.</title>
        <authorList>
            <person name="Schmutz J."/>
            <person name="Hayes R."/>
            <person name="Myburg A."/>
            <person name="Tuskan G."/>
            <person name="Grattapaglia D."/>
            <person name="Rokhsar D.S."/>
        </authorList>
    </citation>
    <scope>NUCLEOTIDE SEQUENCE</scope>
    <source>
        <tissue evidence="3">Leaf extractions</tissue>
    </source>
</reference>
<evidence type="ECO:0000256" key="2">
    <source>
        <dbReference type="SAM" id="SignalP"/>
    </source>
</evidence>
<keyword evidence="1" id="KW-0472">Membrane</keyword>
<keyword evidence="2" id="KW-0732">Signal</keyword>
<sequence length="68" mass="7859">MGWNLLLVLFLLAVLSFSRSLRCYVDYALIELCLLAHNFNQNKNVLLKIKSLCIICVNLFSISICFIY</sequence>
<dbReference type="InParanoid" id="A0A059DEV6"/>
<feature type="transmembrane region" description="Helical" evidence="1">
    <location>
        <begin position="47"/>
        <end position="67"/>
    </location>
</feature>